<dbReference type="AlphaFoldDB" id="A0A169QDR7"/>
<name>A0A169QDR7_9HYPH</name>
<protein>
    <submittedName>
        <fullName evidence="2">Uncharacterized protein</fullName>
    </submittedName>
</protein>
<accession>A0A169QDR7</accession>
<dbReference type="EMBL" id="AP014809">
    <property type="protein sequence ID" value="BAU88745.1"/>
    <property type="molecule type" value="Genomic_DNA"/>
</dbReference>
<sequence length="65" mass="6829">MRAAVFHRIVISAVLGTMACATSTAAQGSSGTKTAIILCHYFRFAGRMGLNIAPSFVARVDELAV</sequence>
<feature type="chain" id="PRO_5007902316" evidence="1">
    <location>
        <begin position="27"/>
        <end position="65"/>
    </location>
</feature>
<feature type="signal peptide" evidence="1">
    <location>
        <begin position="1"/>
        <end position="26"/>
    </location>
</feature>
<dbReference type="PROSITE" id="PS51257">
    <property type="entry name" value="PROKAR_LIPOPROTEIN"/>
    <property type="match status" value="1"/>
</dbReference>
<evidence type="ECO:0000313" key="3">
    <source>
        <dbReference type="Proteomes" id="UP000218288"/>
    </source>
</evidence>
<evidence type="ECO:0000313" key="2">
    <source>
        <dbReference type="EMBL" id="BAU88745.1"/>
    </source>
</evidence>
<keyword evidence="1" id="KW-0732">Signal</keyword>
<organism evidence="2 3">
    <name type="scientific">Methylorubrum populi</name>
    <dbReference type="NCBI Taxonomy" id="223967"/>
    <lineage>
        <taxon>Bacteria</taxon>
        <taxon>Pseudomonadati</taxon>
        <taxon>Pseudomonadota</taxon>
        <taxon>Alphaproteobacteria</taxon>
        <taxon>Hyphomicrobiales</taxon>
        <taxon>Methylobacteriaceae</taxon>
        <taxon>Methylorubrum</taxon>
    </lineage>
</organism>
<gene>
    <name evidence="2" type="ORF">MPPM_0140</name>
</gene>
<reference evidence="2 3" key="1">
    <citation type="journal article" date="2016" name="Genome Announc.">
        <title>Complete Genome Sequence of Methylobacterium populi P-1M, Isolated from Pink-Pigmented Household Biofilm.</title>
        <authorList>
            <person name="Morohoshi T."/>
            <person name="Ikeda T."/>
        </authorList>
    </citation>
    <scope>NUCLEOTIDE SEQUENCE [LARGE SCALE GENOMIC DNA]</scope>
    <source>
        <strain evidence="2 3">P-1M</strain>
    </source>
</reference>
<dbReference type="Proteomes" id="UP000218288">
    <property type="component" value="Chromosome"/>
</dbReference>
<proteinExistence type="predicted"/>
<evidence type="ECO:0000256" key="1">
    <source>
        <dbReference type="SAM" id="SignalP"/>
    </source>
</evidence>